<accession>X7EKR3</accession>
<evidence type="ECO:0000313" key="4">
    <source>
        <dbReference type="Proteomes" id="UP000022447"/>
    </source>
</evidence>
<dbReference type="PRINTS" id="PR00081">
    <property type="entry name" value="GDHRDH"/>
</dbReference>
<evidence type="ECO:0000256" key="2">
    <source>
        <dbReference type="RuleBase" id="RU000363"/>
    </source>
</evidence>
<dbReference type="PRINTS" id="PR00080">
    <property type="entry name" value="SDRFAMILY"/>
</dbReference>
<dbReference type="InterPro" id="IPR002347">
    <property type="entry name" value="SDR_fam"/>
</dbReference>
<dbReference type="STRING" id="1449350.OCH239_11315"/>
<evidence type="ECO:0000313" key="3">
    <source>
        <dbReference type="EMBL" id="ETX15766.1"/>
    </source>
</evidence>
<dbReference type="PROSITE" id="PS00061">
    <property type="entry name" value="ADH_SHORT"/>
    <property type="match status" value="1"/>
</dbReference>
<dbReference type="Pfam" id="PF00106">
    <property type="entry name" value="adh_short"/>
    <property type="match status" value="1"/>
</dbReference>
<reference evidence="3 4" key="1">
    <citation type="submission" date="2014-01" db="EMBL/GenBank/DDBJ databases">
        <title>Roseivivax halodurans JCM 10272 Genome Sequencing.</title>
        <authorList>
            <person name="Lai Q."/>
            <person name="Li G."/>
            <person name="Shao Z."/>
        </authorList>
    </citation>
    <scope>NUCLEOTIDE SEQUENCE [LARGE SCALE GENOMIC DNA]</scope>
    <source>
        <strain evidence="3 4">JCM 10272</strain>
    </source>
</reference>
<dbReference type="GO" id="GO:0016491">
    <property type="term" value="F:oxidoreductase activity"/>
    <property type="evidence" value="ECO:0007669"/>
    <property type="project" value="UniProtKB-KW"/>
</dbReference>
<dbReference type="InterPro" id="IPR036291">
    <property type="entry name" value="NAD(P)-bd_dom_sf"/>
</dbReference>
<dbReference type="RefSeq" id="WP_037259242.1">
    <property type="nucleotide sequence ID" value="NZ_JALZ01000003.1"/>
</dbReference>
<name>X7EKR3_9RHOB</name>
<dbReference type="InterPro" id="IPR020904">
    <property type="entry name" value="Sc_DH/Rdtase_CS"/>
</dbReference>
<sequence length="254" mass="25912">MEIMGLGAIVSGGASGLGAATARHLAGEGARVAVLDREADAAQALADEIGGVAVSADVTDGDAVGRAVATAAEELGVALRIAVNCAGIAPAKRIVGREGALSLDVFEQVVRVNLLGTYAVMSHVAKVMSELDALDSGERGVIVNTASIAFEEGQIGQSAYAASKGGVAGMCLPAARELARHGVRVMTIAPGLFHTPMMEGLPPETTEAIAANIPFPQRLGDPAEYARLVADIVRNPYLNGTVIRLDGAVRLPPK</sequence>
<comment type="caution">
    <text evidence="3">The sequence shown here is derived from an EMBL/GenBank/DDBJ whole genome shotgun (WGS) entry which is preliminary data.</text>
</comment>
<organism evidence="3 4">
    <name type="scientific">Roseivivax halodurans JCM 10272</name>
    <dbReference type="NCBI Taxonomy" id="1449350"/>
    <lineage>
        <taxon>Bacteria</taxon>
        <taxon>Pseudomonadati</taxon>
        <taxon>Pseudomonadota</taxon>
        <taxon>Alphaproteobacteria</taxon>
        <taxon>Rhodobacterales</taxon>
        <taxon>Roseobacteraceae</taxon>
        <taxon>Roseivivax</taxon>
    </lineage>
</organism>
<dbReference type="PANTHER" id="PTHR43658">
    <property type="entry name" value="SHORT-CHAIN DEHYDROGENASE/REDUCTASE"/>
    <property type="match status" value="1"/>
</dbReference>
<dbReference type="Proteomes" id="UP000022447">
    <property type="component" value="Unassembled WGS sequence"/>
</dbReference>
<comment type="similarity">
    <text evidence="2">Belongs to the short-chain dehydrogenases/reductases (SDR) family.</text>
</comment>
<dbReference type="eggNOG" id="COG1028">
    <property type="taxonomic scope" value="Bacteria"/>
</dbReference>
<dbReference type="PATRIC" id="fig|1449350.3.peg.874"/>
<keyword evidence="4" id="KW-1185">Reference proteome</keyword>
<dbReference type="SUPFAM" id="SSF51735">
    <property type="entry name" value="NAD(P)-binding Rossmann-fold domains"/>
    <property type="match status" value="1"/>
</dbReference>
<proteinExistence type="inferred from homology"/>
<keyword evidence="1" id="KW-0560">Oxidoreductase</keyword>
<dbReference type="EMBL" id="JALZ01000003">
    <property type="protein sequence ID" value="ETX15766.1"/>
    <property type="molecule type" value="Genomic_DNA"/>
</dbReference>
<dbReference type="AlphaFoldDB" id="X7EKR3"/>
<dbReference type="Gene3D" id="3.40.50.720">
    <property type="entry name" value="NAD(P)-binding Rossmann-like Domain"/>
    <property type="match status" value="1"/>
</dbReference>
<evidence type="ECO:0000256" key="1">
    <source>
        <dbReference type="ARBA" id="ARBA00023002"/>
    </source>
</evidence>
<gene>
    <name evidence="3" type="ORF">OCH239_11315</name>
</gene>
<dbReference type="OrthoDB" id="9795647at2"/>
<dbReference type="PANTHER" id="PTHR43658:SF8">
    <property type="entry name" value="17-BETA-HYDROXYSTEROID DEHYDROGENASE 14-RELATED"/>
    <property type="match status" value="1"/>
</dbReference>
<protein>
    <submittedName>
        <fullName evidence="3">3-hydroxy-2-methylbutyryl-CoA dehydrogenase</fullName>
    </submittedName>
</protein>